<feature type="transmembrane region" description="Helical" evidence="7">
    <location>
        <begin position="476"/>
        <end position="505"/>
    </location>
</feature>
<dbReference type="Pfam" id="PF03105">
    <property type="entry name" value="SPX"/>
    <property type="match status" value="2"/>
</dbReference>
<dbReference type="RefSeq" id="XP_025362061.1">
    <property type="nucleotide sequence ID" value="XM_025504435.1"/>
</dbReference>
<dbReference type="GeneID" id="37026258"/>
<dbReference type="AlphaFoldDB" id="A0A316UQ71"/>
<keyword evidence="5 7" id="KW-0472">Membrane</keyword>
<dbReference type="CDD" id="cd14478">
    <property type="entry name" value="SPX_PHO87_PHO90_like"/>
    <property type="match status" value="1"/>
</dbReference>
<feature type="domain" description="SPX" evidence="8">
    <location>
        <begin position="1"/>
        <end position="333"/>
    </location>
</feature>
<sequence length="910" mass="98929">MKFSHSLQFNSVPDWADKYVAYSNLKKAIYNLEQNQTPEEALAASSADRIDDLESETASLLGNSNSDADKVFVGLLNREVRRICDFYVLKEQELNADLVKLQHNLEDAERADMASGVGDSDDGSDDEDEGEGEERGDSAAGTTRSGQNRARKNSLHALFGNPRTYNEASQAERDIRADASAGKLKPSQSASGLSVGSSDGPRSPELDTVPNMPQRQRTLSSGGSRPWSAFFKRRPSQRRSLGIVDPDLAAATSDTGAAPPAAGESGFLGAAIWTAENDYAIDLRITYKRRITDLYVTFSELKQFVQLNETGLKKILKKYDKILGSSLKNTYLEQVVRQQYPFKPETISALGEQIETLTYYYAKVVTSGDVTLATSQLKGHLREQVVWQRNTVWREMIGIERRALGASLEQTVMGSSAGKGGEKPKPTKVCGYILPTWLGIPALQLSVALTMLLLLLKAPGLRFFPRVEEQNCLAMLVFCTILWATEVIPLFVTSLLVPFLVVTLRVGRTDDIEDRRMDASETTKWIFSTMFTPSMCLLLGGFTIAAALSKYNIDKLLATKVLRLAGTRPSFVLLAHMCVACFASMWISNVAAPVLLYSLIQPILRNLPDKSSFGPSMIMGVALASNIGGQTSPIASPQNLIALQYMPGDGLGWLQWFAITIPVSGLSLVIVWIMLLWTYGSGRGTVIKKIPESQDRFNGIQWFISAVTVGTIVLWCLERNFEWVLGDMGVIAIVPMVLFFGTGILNKEDFNNFLWTVVILAMGGIALGKAVTSSGLLESLDDVIQSLVADLPLYSVLLSLLLISLIVATFISHTIAAVLLVPIALQVGQSLEPGPPHPILLIMATTLTASAACGLPVSGFPNMTAVSQVDAVGRRYVTAKDFLKVGVPASIAATAVVGSVGYVIMRLMGL</sequence>
<feature type="compositionally biased region" description="Polar residues" evidence="6">
    <location>
        <begin position="211"/>
        <end position="223"/>
    </location>
</feature>
<dbReference type="PROSITE" id="PS51382">
    <property type="entry name" value="SPX"/>
    <property type="match status" value="1"/>
</dbReference>
<dbReference type="Proteomes" id="UP000245884">
    <property type="component" value="Unassembled WGS sequence"/>
</dbReference>
<dbReference type="InterPro" id="IPR004331">
    <property type="entry name" value="SPX_dom"/>
</dbReference>
<dbReference type="CDD" id="cd01115">
    <property type="entry name" value="SLC13_permease"/>
    <property type="match status" value="1"/>
</dbReference>
<keyword evidence="10" id="KW-1185">Reference proteome</keyword>
<dbReference type="GO" id="GO:0006797">
    <property type="term" value="P:polyphosphate metabolic process"/>
    <property type="evidence" value="ECO:0007669"/>
    <property type="project" value="TreeGrafter"/>
</dbReference>
<evidence type="ECO:0000256" key="2">
    <source>
        <dbReference type="ARBA" id="ARBA00022448"/>
    </source>
</evidence>
<feature type="transmembrane region" description="Helical" evidence="7">
    <location>
        <begin position="723"/>
        <end position="745"/>
    </location>
</feature>
<evidence type="ECO:0000313" key="10">
    <source>
        <dbReference type="Proteomes" id="UP000245884"/>
    </source>
</evidence>
<keyword evidence="2" id="KW-0813">Transport</keyword>
<gene>
    <name evidence="9" type="ORF">BDZ90DRAFT_220454</name>
</gene>
<name>A0A316UQ71_9BASI</name>
<evidence type="ECO:0000256" key="4">
    <source>
        <dbReference type="ARBA" id="ARBA00022989"/>
    </source>
</evidence>
<organism evidence="9 10">
    <name type="scientific">Jaminaea rosea</name>
    <dbReference type="NCBI Taxonomy" id="1569628"/>
    <lineage>
        <taxon>Eukaryota</taxon>
        <taxon>Fungi</taxon>
        <taxon>Dikarya</taxon>
        <taxon>Basidiomycota</taxon>
        <taxon>Ustilaginomycotina</taxon>
        <taxon>Exobasidiomycetes</taxon>
        <taxon>Microstromatales</taxon>
        <taxon>Microstromatales incertae sedis</taxon>
        <taxon>Jaminaea</taxon>
    </lineage>
</organism>
<dbReference type="Pfam" id="PF03600">
    <property type="entry name" value="CitMHS"/>
    <property type="match status" value="1"/>
</dbReference>
<dbReference type="GO" id="GO:0005315">
    <property type="term" value="F:phosphate transmembrane transporter activity"/>
    <property type="evidence" value="ECO:0007669"/>
    <property type="project" value="TreeGrafter"/>
</dbReference>
<dbReference type="NCBIfam" id="TIGR00785">
    <property type="entry name" value="dass"/>
    <property type="match status" value="1"/>
</dbReference>
<evidence type="ECO:0000256" key="6">
    <source>
        <dbReference type="SAM" id="MobiDB-lite"/>
    </source>
</evidence>
<evidence type="ECO:0000313" key="9">
    <source>
        <dbReference type="EMBL" id="PWN27449.1"/>
    </source>
</evidence>
<feature type="region of interest" description="Disordered" evidence="6">
    <location>
        <begin position="109"/>
        <end position="231"/>
    </location>
</feature>
<evidence type="ECO:0000256" key="3">
    <source>
        <dbReference type="ARBA" id="ARBA00022692"/>
    </source>
</evidence>
<evidence type="ECO:0000259" key="8">
    <source>
        <dbReference type="PROSITE" id="PS51382"/>
    </source>
</evidence>
<dbReference type="EMBL" id="KZ819668">
    <property type="protein sequence ID" value="PWN27449.1"/>
    <property type="molecule type" value="Genomic_DNA"/>
</dbReference>
<feature type="transmembrane region" description="Helical" evidence="7">
    <location>
        <begin position="525"/>
        <end position="549"/>
    </location>
</feature>
<evidence type="ECO:0000256" key="7">
    <source>
        <dbReference type="SAM" id="Phobius"/>
    </source>
</evidence>
<feature type="transmembrane region" description="Helical" evidence="7">
    <location>
        <begin position="792"/>
        <end position="825"/>
    </location>
</feature>
<keyword evidence="4 7" id="KW-1133">Transmembrane helix</keyword>
<feature type="transmembrane region" description="Helical" evidence="7">
    <location>
        <begin position="570"/>
        <end position="600"/>
    </location>
</feature>
<feature type="compositionally biased region" description="Acidic residues" evidence="6">
    <location>
        <begin position="119"/>
        <end position="134"/>
    </location>
</feature>
<dbReference type="PANTHER" id="PTHR10283">
    <property type="entry name" value="SOLUTE CARRIER FAMILY 13 MEMBER"/>
    <property type="match status" value="1"/>
</dbReference>
<feature type="transmembrane region" description="Helical" evidence="7">
    <location>
        <begin position="752"/>
        <end position="772"/>
    </location>
</feature>
<proteinExistence type="predicted"/>
<feature type="transmembrane region" description="Helical" evidence="7">
    <location>
        <begin position="885"/>
        <end position="905"/>
    </location>
</feature>
<accession>A0A316UQ71</accession>
<feature type="compositionally biased region" description="Low complexity" evidence="6">
    <location>
        <begin position="187"/>
        <end position="200"/>
    </location>
</feature>
<evidence type="ECO:0000256" key="5">
    <source>
        <dbReference type="ARBA" id="ARBA00023136"/>
    </source>
</evidence>
<dbReference type="STRING" id="1569628.A0A316UQ71"/>
<dbReference type="InterPro" id="IPR001898">
    <property type="entry name" value="SLC13A/DASS"/>
</dbReference>
<reference evidence="9 10" key="1">
    <citation type="journal article" date="2018" name="Mol. Biol. Evol.">
        <title>Broad Genomic Sampling Reveals a Smut Pathogenic Ancestry of the Fungal Clade Ustilaginomycotina.</title>
        <authorList>
            <person name="Kijpornyongpan T."/>
            <person name="Mondo S.J."/>
            <person name="Barry K."/>
            <person name="Sandor L."/>
            <person name="Lee J."/>
            <person name="Lipzen A."/>
            <person name="Pangilinan J."/>
            <person name="LaButti K."/>
            <person name="Hainaut M."/>
            <person name="Henrissat B."/>
            <person name="Grigoriev I.V."/>
            <person name="Spatafora J.W."/>
            <person name="Aime M.C."/>
        </authorList>
    </citation>
    <scope>NUCLEOTIDE SEQUENCE [LARGE SCALE GENOMIC DNA]</scope>
    <source>
        <strain evidence="9 10">MCA 5214</strain>
    </source>
</reference>
<comment type="subcellular location">
    <subcellularLocation>
        <location evidence="1">Membrane</location>
        <topology evidence="1">Multi-pass membrane protein</topology>
    </subcellularLocation>
</comment>
<feature type="transmembrane region" description="Helical" evidence="7">
    <location>
        <begin position="700"/>
        <end position="717"/>
    </location>
</feature>
<feature type="transmembrane region" description="Helical" evidence="7">
    <location>
        <begin position="653"/>
        <end position="679"/>
    </location>
</feature>
<feature type="transmembrane region" description="Helical" evidence="7">
    <location>
        <begin position="837"/>
        <end position="857"/>
    </location>
</feature>
<dbReference type="PANTHER" id="PTHR10283:SF92">
    <property type="entry name" value="LOW-AFFINITY PHOSPHATE TRANSPORTER PHO91"/>
    <property type="match status" value="1"/>
</dbReference>
<protein>
    <submittedName>
        <fullName evidence="9">SPX-domain-containing protein</fullName>
    </submittedName>
</protein>
<dbReference type="InterPro" id="IPR004680">
    <property type="entry name" value="Cit_transptr-like_dom"/>
</dbReference>
<dbReference type="GO" id="GO:0005886">
    <property type="term" value="C:plasma membrane"/>
    <property type="evidence" value="ECO:0007669"/>
    <property type="project" value="TreeGrafter"/>
</dbReference>
<evidence type="ECO:0000256" key="1">
    <source>
        <dbReference type="ARBA" id="ARBA00004141"/>
    </source>
</evidence>
<dbReference type="OrthoDB" id="10260443at2759"/>
<keyword evidence="3 7" id="KW-0812">Transmembrane</keyword>
<dbReference type="GO" id="GO:0006817">
    <property type="term" value="P:phosphate ion transport"/>
    <property type="evidence" value="ECO:0007669"/>
    <property type="project" value="TreeGrafter"/>
</dbReference>